<proteinExistence type="predicted"/>
<dbReference type="PANTHER" id="PTHR23416">
    <property type="entry name" value="SIALIC ACID SYNTHASE-RELATED"/>
    <property type="match status" value="1"/>
</dbReference>
<keyword evidence="1 2" id="KW-0808">Transferase</keyword>
<dbReference type="InterPro" id="IPR011004">
    <property type="entry name" value="Trimer_LpxA-like_sf"/>
</dbReference>
<keyword evidence="3" id="KW-1185">Reference proteome</keyword>
<dbReference type="STRING" id="708187.A0A1Q8RBV5"/>
<reference evidence="2 3" key="1">
    <citation type="submission" date="2016-11" db="EMBL/GenBank/DDBJ databases">
        <title>Draft Genome Assembly of Colletotrichum chlorophyti a pathogen of herbaceous plants.</title>
        <authorList>
            <person name="Gan P."/>
            <person name="Narusaka M."/>
            <person name="Tsushima A."/>
            <person name="Narusaka Y."/>
            <person name="Takano Y."/>
            <person name="Shirasu K."/>
        </authorList>
    </citation>
    <scope>NUCLEOTIDE SEQUENCE [LARGE SCALE GENOMIC DNA]</scope>
    <source>
        <strain evidence="2 3">NTL11</strain>
    </source>
</reference>
<accession>A0A1Q8RBV5</accession>
<comment type="caution">
    <text evidence="2">The sequence shown here is derived from an EMBL/GenBank/DDBJ whole genome shotgun (WGS) entry which is preliminary data.</text>
</comment>
<organism evidence="2 3">
    <name type="scientific">Colletotrichum chlorophyti</name>
    <dbReference type="NCBI Taxonomy" id="708187"/>
    <lineage>
        <taxon>Eukaryota</taxon>
        <taxon>Fungi</taxon>
        <taxon>Dikarya</taxon>
        <taxon>Ascomycota</taxon>
        <taxon>Pezizomycotina</taxon>
        <taxon>Sordariomycetes</taxon>
        <taxon>Hypocreomycetidae</taxon>
        <taxon>Glomerellales</taxon>
        <taxon>Glomerellaceae</taxon>
        <taxon>Colletotrichum</taxon>
    </lineage>
</organism>
<evidence type="ECO:0000313" key="3">
    <source>
        <dbReference type="Proteomes" id="UP000186583"/>
    </source>
</evidence>
<dbReference type="AlphaFoldDB" id="A0A1Q8RBV5"/>
<dbReference type="Gene3D" id="2.160.10.10">
    <property type="entry name" value="Hexapeptide repeat proteins"/>
    <property type="match status" value="1"/>
</dbReference>
<dbReference type="PROSITE" id="PS00101">
    <property type="entry name" value="HEXAPEP_TRANSFERASES"/>
    <property type="match status" value="1"/>
</dbReference>
<dbReference type="InterPro" id="IPR018357">
    <property type="entry name" value="Hexapep_transf_CS"/>
</dbReference>
<dbReference type="PANTHER" id="PTHR23416:SF54">
    <property type="entry name" value="ACETYLTRANSFERASE, CYSE_LACA_LPXA_NODL FAMILY (AFU_ORTHOLOGUE AFUA_2G08430)-RELATED"/>
    <property type="match status" value="1"/>
</dbReference>
<protein>
    <submittedName>
        <fullName evidence="2">Putative acetyltransferase</fullName>
    </submittedName>
</protein>
<dbReference type="OrthoDB" id="25818at2759"/>
<gene>
    <name evidence="2" type="ORF">CCHL11_08899</name>
</gene>
<evidence type="ECO:0000256" key="1">
    <source>
        <dbReference type="ARBA" id="ARBA00022679"/>
    </source>
</evidence>
<dbReference type="InterPro" id="IPR051159">
    <property type="entry name" value="Hexapeptide_acetyltransf"/>
</dbReference>
<dbReference type="Proteomes" id="UP000186583">
    <property type="component" value="Unassembled WGS sequence"/>
</dbReference>
<dbReference type="Pfam" id="PF00132">
    <property type="entry name" value="Hexapep"/>
    <property type="match status" value="1"/>
</dbReference>
<dbReference type="EMBL" id="MPGH01000241">
    <property type="protein sequence ID" value="OLN81822.1"/>
    <property type="molecule type" value="Genomic_DNA"/>
</dbReference>
<sequence length="252" mass="27414">MDSSHQDPRAFRDGVSYRVVNQDFTDALKRCARACEKYNHLPVSASLEQKTEAWHGIVAPVIPFQDPARPIPHIKAPVHIDYGLRVYVDPTAFINRGCIILDTPVADVRIGKGCAIGPNVGIYSVSHNLRPDGQGPRISMGKPVTIGDHVWIGGGATILPGVEIGSGTTIAAGSVVRSDVPSNCIAAGVPAKVIRKIRPDEKWEAMHVDSIHEALQVPYNHGGAQHMDDVTRERVEEFLSDASRFRQTLGHI</sequence>
<dbReference type="GO" id="GO:0008374">
    <property type="term" value="F:O-acyltransferase activity"/>
    <property type="evidence" value="ECO:0007669"/>
    <property type="project" value="TreeGrafter"/>
</dbReference>
<evidence type="ECO:0000313" key="2">
    <source>
        <dbReference type="EMBL" id="OLN81822.1"/>
    </source>
</evidence>
<name>A0A1Q8RBV5_9PEZI</name>
<dbReference type="InterPro" id="IPR001451">
    <property type="entry name" value="Hexapep"/>
</dbReference>
<dbReference type="SUPFAM" id="SSF51161">
    <property type="entry name" value="Trimeric LpxA-like enzymes"/>
    <property type="match status" value="1"/>
</dbReference>